<dbReference type="InterPro" id="IPR009078">
    <property type="entry name" value="Ferritin-like_SF"/>
</dbReference>
<protein>
    <recommendedName>
        <fullName evidence="1">DUF2202 domain-containing protein</fullName>
    </recommendedName>
</protein>
<dbReference type="EMBL" id="VSSQ01000610">
    <property type="protein sequence ID" value="MPL98468.1"/>
    <property type="molecule type" value="Genomic_DNA"/>
</dbReference>
<sequence>MYKHTSIIVLALILGTSFSLAAQPIEEVQVNSPPTVEALLAESGSTEDGLLYMREEEKLARDVYLALYERWGARTFLNIAKAEQQHMDAVGALLAVRNIEDPVAGSAAGEFKNADLAALYTSLVEQGMKSIQEAYLVGAIIEDLDIYDLKEYLSKTTDEAEIWVYTNLLKGSENHMRAFIRQLDRYKVTYKARYISEAELASILSGR</sequence>
<dbReference type="CDD" id="cd01048">
    <property type="entry name" value="Ferritin_like_AB2"/>
    <property type="match status" value="1"/>
</dbReference>
<dbReference type="Pfam" id="PF09968">
    <property type="entry name" value="DUF2202"/>
    <property type="match status" value="1"/>
</dbReference>
<dbReference type="AlphaFoldDB" id="A0A644W4G0"/>
<gene>
    <name evidence="2" type="ORF">SDC9_44673</name>
</gene>
<dbReference type="Gene3D" id="1.20.1260.10">
    <property type="match status" value="1"/>
</dbReference>
<dbReference type="InterPro" id="IPR019243">
    <property type="entry name" value="DUF2202"/>
</dbReference>
<evidence type="ECO:0000313" key="2">
    <source>
        <dbReference type="EMBL" id="MPL98468.1"/>
    </source>
</evidence>
<dbReference type="SUPFAM" id="SSF47240">
    <property type="entry name" value="Ferritin-like"/>
    <property type="match status" value="1"/>
</dbReference>
<accession>A0A644W4G0</accession>
<name>A0A644W4G0_9ZZZZ</name>
<proteinExistence type="predicted"/>
<feature type="domain" description="DUF2202" evidence="1">
    <location>
        <begin position="48"/>
        <end position="205"/>
    </location>
</feature>
<comment type="caution">
    <text evidence="2">The sequence shown here is derived from an EMBL/GenBank/DDBJ whole genome shotgun (WGS) entry which is preliminary data.</text>
</comment>
<reference evidence="2" key="1">
    <citation type="submission" date="2019-08" db="EMBL/GenBank/DDBJ databases">
        <authorList>
            <person name="Kucharzyk K."/>
            <person name="Murdoch R.W."/>
            <person name="Higgins S."/>
            <person name="Loffler F."/>
        </authorList>
    </citation>
    <scope>NUCLEOTIDE SEQUENCE</scope>
</reference>
<evidence type="ECO:0000259" key="1">
    <source>
        <dbReference type="Pfam" id="PF09968"/>
    </source>
</evidence>
<dbReference type="InterPro" id="IPR012347">
    <property type="entry name" value="Ferritin-like"/>
</dbReference>
<organism evidence="2">
    <name type="scientific">bioreactor metagenome</name>
    <dbReference type="NCBI Taxonomy" id="1076179"/>
    <lineage>
        <taxon>unclassified sequences</taxon>
        <taxon>metagenomes</taxon>
        <taxon>ecological metagenomes</taxon>
    </lineage>
</organism>